<organism evidence="10 11">
    <name type="scientific">Hibiscus sabdariffa</name>
    <name type="common">roselle</name>
    <dbReference type="NCBI Taxonomy" id="183260"/>
    <lineage>
        <taxon>Eukaryota</taxon>
        <taxon>Viridiplantae</taxon>
        <taxon>Streptophyta</taxon>
        <taxon>Embryophyta</taxon>
        <taxon>Tracheophyta</taxon>
        <taxon>Spermatophyta</taxon>
        <taxon>Magnoliopsida</taxon>
        <taxon>eudicotyledons</taxon>
        <taxon>Gunneridae</taxon>
        <taxon>Pentapetalae</taxon>
        <taxon>rosids</taxon>
        <taxon>malvids</taxon>
        <taxon>Malvales</taxon>
        <taxon>Malvaceae</taxon>
        <taxon>Malvoideae</taxon>
        <taxon>Hibiscus</taxon>
    </lineage>
</organism>
<evidence type="ECO:0000256" key="1">
    <source>
        <dbReference type="ARBA" id="ARBA00004123"/>
    </source>
</evidence>
<feature type="compositionally biased region" description="Polar residues" evidence="7">
    <location>
        <begin position="328"/>
        <end position="337"/>
    </location>
</feature>
<dbReference type="PANTHER" id="PTHR22792">
    <property type="entry name" value="LUPUS LA PROTEIN-RELATED"/>
    <property type="match status" value="1"/>
</dbReference>
<evidence type="ECO:0000259" key="9">
    <source>
        <dbReference type="PROSITE" id="PS50961"/>
    </source>
</evidence>
<dbReference type="InterPro" id="IPR045180">
    <property type="entry name" value="La_dom_prot"/>
</dbReference>
<keyword evidence="5" id="KW-0539">Nucleus</keyword>
<feature type="compositionally biased region" description="Basic and acidic residues" evidence="7">
    <location>
        <begin position="7"/>
        <end position="30"/>
    </location>
</feature>
<evidence type="ECO:0000256" key="2">
    <source>
        <dbReference type="ARBA" id="ARBA00022884"/>
    </source>
</evidence>
<sequence length="405" mass="45383">MEEIQPESDRKSKTEEEAKEKLAIDNDRHSSGSSNGEVRFKLDVYAPEFVPKSRFQMPISTYYYPSFPYLGDMAGSNWFFVGEQEPAAAAAAAAYFIPTPNPNFSIPNLFPKNVLTHDLRLKIIKQVEYMFSDMSLIANESLSKQISKDPQGYVPISFIASTKKIKSLITNNYLLAKALRSSSKLVVSDDGKKVKRKHPFTDKDREEVRSRTVVVENLPEDHSHQNIDKIFNVVGSVKNIRICHPQESRSSRSKSEFCMSNVLHALVEFESTEIAENAVEKLNDERNGNKGLHVWLLLRLSSKSALKIRKSEFDSILDKDISPHTEQSESFFHSNNAGAIENKGEDNGRVGSKKRRGKRGKGRGRGGRGKTAVNMKQTSNGPRIPDGTKGFTMGRGKPLMSSHSE</sequence>
<evidence type="ECO:0000313" key="11">
    <source>
        <dbReference type="Proteomes" id="UP001396334"/>
    </source>
</evidence>
<evidence type="ECO:0000256" key="4">
    <source>
        <dbReference type="ARBA" id="ARBA00023163"/>
    </source>
</evidence>
<feature type="domain" description="RRM" evidence="8">
    <location>
        <begin position="211"/>
        <end position="294"/>
    </location>
</feature>
<dbReference type="PRINTS" id="PR00302">
    <property type="entry name" value="LUPUSLA"/>
</dbReference>
<dbReference type="Proteomes" id="UP001396334">
    <property type="component" value="Unassembled WGS sequence"/>
</dbReference>
<keyword evidence="3" id="KW-0805">Transcription regulation</keyword>
<protein>
    <submittedName>
        <fullName evidence="10">Uncharacterized protein</fullName>
    </submittedName>
</protein>
<dbReference type="SUPFAM" id="SSF54928">
    <property type="entry name" value="RNA-binding domain, RBD"/>
    <property type="match status" value="1"/>
</dbReference>
<dbReference type="InterPro" id="IPR006630">
    <property type="entry name" value="La_HTH"/>
</dbReference>
<feature type="region of interest" description="Disordered" evidence="7">
    <location>
        <begin position="1"/>
        <end position="35"/>
    </location>
</feature>
<evidence type="ECO:0000256" key="6">
    <source>
        <dbReference type="PROSITE-ProRule" id="PRU00332"/>
    </source>
</evidence>
<keyword evidence="4" id="KW-0804">Transcription</keyword>
<dbReference type="Gene3D" id="1.10.10.10">
    <property type="entry name" value="Winged helix-like DNA-binding domain superfamily/Winged helix DNA-binding domain"/>
    <property type="match status" value="1"/>
</dbReference>
<dbReference type="InterPro" id="IPR036390">
    <property type="entry name" value="WH_DNA-bd_sf"/>
</dbReference>
<dbReference type="Pfam" id="PF05383">
    <property type="entry name" value="La"/>
    <property type="match status" value="1"/>
</dbReference>
<accession>A0ABR2P9W5</accession>
<dbReference type="SMART" id="SM00715">
    <property type="entry name" value="LA"/>
    <property type="match status" value="1"/>
</dbReference>
<dbReference type="PROSITE" id="PS50961">
    <property type="entry name" value="HTH_LA"/>
    <property type="match status" value="1"/>
</dbReference>
<evidence type="ECO:0000256" key="7">
    <source>
        <dbReference type="SAM" id="MobiDB-lite"/>
    </source>
</evidence>
<evidence type="ECO:0000256" key="3">
    <source>
        <dbReference type="ARBA" id="ARBA00023015"/>
    </source>
</evidence>
<dbReference type="InterPro" id="IPR002344">
    <property type="entry name" value="Lupus_La"/>
</dbReference>
<dbReference type="InterPro" id="IPR036388">
    <property type="entry name" value="WH-like_DNA-bd_sf"/>
</dbReference>
<comment type="caution">
    <text evidence="10">The sequence shown here is derived from an EMBL/GenBank/DDBJ whole genome shotgun (WGS) entry which is preliminary data.</text>
</comment>
<dbReference type="PANTHER" id="PTHR22792:SF62">
    <property type="entry name" value="LA-RELATED PROTEIN 7"/>
    <property type="match status" value="1"/>
</dbReference>
<feature type="compositionally biased region" description="Basic residues" evidence="7">
    <location>
        <begin position="351"/>
        <end position="368"/>
    </location>
</feature>
<comment type="subcellular location">
    <subcellularLocation>
        <location evidence="1">Nucleus</location>
    </subcellularLocation>
</comment>
<dbReference type="PROSITE" id="PS50102">
    <property type="entry name" value="RRM"/>
    <property type="match status" value="1"/>
</dbReference>
<dbReference type="Gene3D" id="3.30.70.330">
    <property type="match status" value="1"/>
</dbReference>
<feature type="domain" description="HTH La-type RNA-binding" evidence="9">
    <location>
        <begin position="113"/>
        <end position="204"/>
    </location>
</feature>
<feature type="region of interest" description="Disordered" evidence="7">
    <location>
        <begin position="325"/>
        <end position="405"/>
    </location>
</feature>
<reference evidence="10 11" key="1">
    <citation type="journal article" date="2024" name="G3 (Bethesda)">
        <title>Genome assembly of Hibiscus sabdariffa L. provides insights into metabolisms of medicinal natural products.</title>
        <authorList>
            <person name="Kim T."/>
        </authorList>
    </citation>
    <scope>NUCLEOTIDE SEQUENCE [LARGE SCALE GENOMIC DNA]</scope>
    <source>
        <strain evidence="10">TK-2024</strain>
        <tissue evidence="10">Old leaves</tissue>
    </source>
</reference>
<dbReference type="InterPro" id="IPR000504">
    <property type="entry name" value="RRM_dom"/>
</dbReference>
<dbReference type="InterPro" id="IPR012677">
    <property type="entry name" value="Nucleotide-bd_a/b_plait_sf"/>
</dbReference>
<proteinExistence type="predicted"/>
<name>A0ABR2P9W5_9ROSI</name>
<dbReference type="SUPFAM" id="SSF46785">
    <property type="entry name" value="Winged helix' DNA-binding domain"/>
    <property type="match status" value="1"/>
</dbReference>
<keyword evidence="11" id="KW-1185">Reference proteome</keyword>
<evidence type="ECO:0000256" key="5">
    <source>
        <dbReference type="ARBA" id="ARBA00023242"/>
    </source>
</evidence>
<keyword evidence="2 6" id="KW-0694">RNA-binding</keyword>
<dbReference type="InterPro" id="IPR035979">
    <property type="entry name" value="RBD_domain_sf"/>
</dbReference>
<gene>
    <name evidence="10" type="ORF">V6N11_068494</name>
</gene>
<evidence type="ECO:0000259" key="8">
    <source>
        <dbReference type="PROSITE" id="PS50102"/>
    </source>
</evidence>
<dbReference type="Pfam" id="PF00076">
    <property type="entry name" value="RRM_1"/>
    <property type="match status" value="1"/>
</dbReference>
<evidence type="ECO:0000313" key="10">
    <source>
        <dbReference type="EMBL" id="KAK8985227.1"/>
    </source>
</evidence>
<dbReference type="EMBL" id="JBBPBN010000069">
    <property type="protein sequence ID" value="KAK8985227.1"/>
    <property type="molecule type" value="Genomic_DNA"/>
</dbReference>